<name>A0A914VZ02_9BILA</name>
<evidence type="ECO:0000256" key="4">
    <source>
        <dbReference type="ARBA" id="ARBA00022989"/>
    </source>
</evidence>
<proteinExistence type="inferred from homology"/>
<dbReference type="SUPFAM" id="SSF81321">
    <property type="entry name" value="Family A G protein-coupled receptor-like"/>
    <property type="match status" value="1"/>
</dbReference>
<feature type="compositionally biased region" description="Basic residues" evidence="11">
    <location>
        <begin position="444"/>
        <end position="458"/>
    </location>
</feature>
<keyword evidence="6 12" id="KW-0472">Membrane</keyword>
<evidence type="ECO:0000256" key="8">
    <source>
        <dbReference type="ARBA" id="ARBA00023170"/>
    </source>
</evidence>
<keyword evidence="14" id="KW-1185">Reference proteome</keyword>
<dbReference type="PROSITE" id="PS50262">
    <property type="entry name" value="G_PROTEIN_RECEP_F1_2"/>
    <property type="match status" value="1"/>
</dbReference>
<evidence type="ECO:0000256" key="6">
    <source>
        <dbReference type="ARBA" id="ARBA00023136"/>
    </source>
</evidence>
<feature type="compositionally biased region" description="Low complexity" evidence="11">
    <location>
        <begin position="246"/>
        <end position="255"/>
    </location>
</feature>
<dbReference type="InterPro" id="IPR017452">
    <property type="entry name" value="GPCR_Rhodpsn_7TM"/>
</dbReference>
<evidence type="ECO:0000256" key="3">
    <source>
        <dbReference type="ARBA" id="ARBA00022692"/>
    </source>
</evidence>
<feature type="compositionally biased region" description="Low complexity" evidence="11">
    <location>
        <begin position="407"/>
        <end position="423"/>
    </location>
</feature>
<feature type="region of interest" description="Disordered" evidence="11">
    <location>
        <begin position="245"/>
        <end position="290"/>
    </location>
</feature>
<dbReference type="PANTHER" id="PTHR24248">
    <property type="entry name" value="ADRENERGIC RECEPTOR-RELATED G-PROTEIN COUPLED RECEPTOR"/>
    <property type="match status" value="1"/>
</dbReference>
<feature type="region of interest" description="Disordered" evidence="11">
    <location>
        <begin position="397"/>
        <end position="458"/>
    </location>
</feature>
<dbReference type="PRINTS" id="PR00237">
    <property type="entry name" value="GPCRRHODOPSN"/>
</dbReference>
<dbReference type="CDD" id="cd14967">
    <property type="entry name" value="7tmA_amine_R-like"/>
    <property type="match status" value="1"/>
</dbReference>
<keyword evidence="8 10" id="KW-0675">Receptor</keyword>
<keyword evidence="5 10" id="KW-0297">G-protein coupled receptor</keyword>
<dbReference type="PROSITE" id="PS00237">
    <property type="entry name" value="G_PROTEIN_RECEP_F1_1"/>
    <property type="match status" value="1"/>
</dbReference>
<accession>A0A914VZ02</accession>
<keyword evidence="2" id="KW-1003">Cell membrane</keyword>
<feature type="transmembrane region" description="Helical" evidence="12">
    <location>
        <begin position="465"/>
        <end position="486"/>
    </location>
</feature>
<feature type="transmembrane region" description="Helical" evidence="12">
    <location>
        <begin position="94"/>
        <end position="115"/>
    </location>
</feature>
<evidence type="ECO:0000256" key="9">
    <source>
        <dbReference type="ARBA" id="ARBA00023224"/>
    </source>
</evidence>
<evidence type="ECO:0000256" key="11">
    <source>
        <dbReference type="SAM" id="MobiDB-lite"/>
    </source>
</evidence>
<dbReference type="SMART" id="SM01381">
    <property type="entry name" value="7TM_GPCR_Srsx"/>
    <property type="match status" value="1"/>
</dbReference>
<comment type="similarity">
    <text evidence="10">Belongs to the G-protein coupled receptor 1 family.</text>
</comment>
<dbReference type="Gene3D" id="1.20.1070.10">
    <property type="entry name" value="Rhodopsin 7-helix transmembrane proteins"/>
    <property type="match status" value="2"/>
</dbReference>
<evidence type="ECO:0000256" key="12">
    <source>
        <dbReference type="SAM" id="Phobius"/>
    </source>
</evidence>
<evidence type="ECO:0000313" key="14">
    <source>
        <dbReference type="Proteomes" id="UP000887566"/>
    </source>
</evidence>
<feature type="domain" description="G-protein coupled receptors family 1 profile" evidence="13">
    <location>
        <begin position="35"/>
        <end position="525"/>
    </location>
</feature>
<dbReference type="GO" id="GO:0004930">
    <property type="term" value="F:G protein-coupled receptor activity"/>
    <property type="evidence" value="ECO:0007669"/>
    <property type="project" value="UniProtKB-KW"/>
</dbReference>
<feature type="transmembrane region" description="Helical" evidence="12">
    <location>
        <begin position="55"/>
        <end position="74"/>
    </location>
</feature>
<dbReference type="Proteomes" id="UP000887566">
    <property type="component" value="Unplaced"/>
</dbReference>
<keyword evidence="7" id="KW-1015">Disulfide bond</keyword>
<feature type="transmembrane region" description="Helical" evidence="12">
    <location>
        <begin position="136"/>
        <end position="156"/>
    </location>
</feature>
<sequence length="548" mass="61538">MIDNATVGEEALSLTPLAIVTVVGYCSLIGVTVSGNLLVILAFAKEPTLRAITNYWIVSLSLTDICLACTVLPLQLARELNYGLWYYGETWCDVFICLDVLCCTCSIYHLALISLDRYLCVRFPIAYPSLRTSPRTIWAISLTWVWCAILAMPRLFGWKDAFVPNDCEMRNKSYMLFSSLVSFYIPLFLIMCMYVGIYRATQARAHRFRRELLASQRVAAAHMSRKNRADSAPTLPIARVISHTPFSSSSKSFSSNTASPGRRTTAELDLETIPEATVTGPNNSDESRSTVTRLNPHDMELLTPEGLLIDDPETSGSFTRNKISLLRNVRHVGRRLATFRPPFLVRSQTADWLSPPTEAECRSRRYSSPACDDSDVCSMLHSEPNLRSAHRSKLVLGDGTNGDSEMAASTSASVTTGTTTTGTNLRSFSRAASSVQRTASDIHRRQRKLTQAKLKRRRQKQENRTARVVLIVLGAFVIFWAPFFVLNVVLPWCGETCLGQQAQAVVWRWAVFWGYINSAINPFIYTFFNRTFRRAISSVLKCRRGRQQ</sequence>
<feature type="compositionally biased region" description="Polar residues" evidence="11">
    <location>
        <begin position="279"/>
        <end position="290"/>
    </location>
</feature>
<dbReference type="Pfam" id="PF00001">
    <property type="entry name" value="7tm_1"/>
    <property type="match status" value="1"/>
</dbReference>
<feature type="transmembrane region" description="Helical" evidence="12">
    <location>
        <begin position="506"/>
        <end position="528"/>
    </location>
</feature>
<keyword evidence="3 10" id="KW-0812">Transmembrane</keyword>
<keyword evidence="9 10" id="KW-0807">Transducer</keyword>
<feature type="transmembrane region" description="Helical" evidence="12">
    <location>
        <begin position="17"/>
        <end position="43"/>
    </location>
</feature>
<dbReference type="PANTHER" id="PTHR24248:SF125">
    <property type="entry name" value="DOPAMINE D2-LIKE RECEPTOR"/>
    <property type="match status" value="1"/>
</dbReference>
<dbReference type="WBParaSite" id="PSAMB.scaffold27size109617.g579.t1">
    <property type="protein sequence ID" value="PSAMB.scaffold27size109617.g579.t1"/>
    <property type="gene ID" value="PSAMB.scaffold27size109617.g579"/>
</dbReference>
<organism evidence="14 15">
    <name type="scientific">Plectus sambesii</name>
    <dbReference type="NCBI Taxonomy" id="2011161"/>
    <lineage>
        <taxon>Eukaryota</taxon>
        <taxon>Metazoa</taxon>
        <taxon>Ecdysozoa</taxon>
        <taxon>Nematoda</taxon>
        <taxon>Chromadorea</taxon>
        <taxon>Plectida</taxon>
        <taxon>Plectina</taxon>
        <taxon>Plectoidea</taxon>
        <taxon>Plectidae</taxon>
        <taxon>Plectus</taxon>
    </lineage>
</organism>
<evidence type="ECO:0000256" key="10">
    <source>
        <dbReference type="RuleBase" id="RU000688"/>
    </source>
</evidence>
<dbReference type="InterPro" id="IPR000276">
    <property type="entry name" value="GPCR_Rhodpsn"/>
</dbReference>
<feature type="transmembrane region" description="Helical" evidence="12">
    <location>
        <begin position="176"/>
        <end position="200"/>
    </location>
</feature>
<dbReference type="AlphaFoldDB" id="A0A914VZ02"/>
<evidence type="ECO:0000256" key="1">
    <source>
        <dbReference type="ARBA" id="ARBA00004651"/>
    </source>
</evidence>
<protein>
    <submittedName>
        <fullName evidence="15">G-protein coupled receptors family 1 profile domain-containing protein</fullName>
    </submittedName>
</protein>
<evidence type="ECO:0000313" key="15">
    <source>
        <dbReference type="WBParaSite" id="PSAMB.scaffold27size109617.g579.t1"/>
    </source>
</evidence>
<keyword evidence="4 12" id="KW-1133">Transmembrane helix</keyword>
<feature type="compositionally biased region" description="Polar residues" evidence="11">
    <location>
        <begin position="424"/>
        <end position="439"/>
    </location>
</feature>
<comment type="subcellular location">
    <subcellularLocation>
        <location evidence="1">Cell membrane</location>
        <topology evidence="1">Multi-pass membrane protein</topology>
    </subcellularLocation>
</comment>
<evidence type="ECO:0000256" key="5">
    <source>
        <dbReference type="ARBA" id="ARBA00023040"/>
    </source>
</evidence>
<dbReference type="GO" id="GO:0005886">
    <property type="term" value="C:plasma membrane"/>
    <property type="evidence" value="ECO:0007669"/>
    <property type="project" value="UniProtKB-SubCell"/>
</dbReference>
<reference evidence="15" key="1">
    <citation type="submission" date="2022-11" db="UniProtKB">
        <authorList>
            <consortium name="WormBaseParasite"/>
        </authorList>
    </citation>
    <scope>IDENTIFICATION</scope>
</reference>
<evidence type="ECO:0000256" key="2">
    <source>
        <dbReference type="ARBA" id="ARBA00022475"/>
    </source>
</evidence>
<evidence type="ECO:0000256" key="7">
    <source>
        <dbReference type="ARBA" id="ARBA00023157"/>
    </source>
</evidence>
<evidence type="ECO:0000259" key="13">
    <source>
        <dbReference type="PROSITE" id="PS50262"/>
    </source>
</evidence>